<keyword evidence="3" id="KW-1185">Reference proteome</keyword>
<sequence length="127" mass="13957">MAKNFDVSGPAFVGLPVRNPAASAEFYEKILGFRRDPEVFVNGAVAFLTYPVPFAVTTPPPGVDLESIPRPLLAPAIWFKTNDSQAVHDALVEAGITILRPITIGRFGRQFTFVDLDGYTITIYDRD</sequence>
<dbReference type="Gene3D" id="3.10.180.10">
    <property type="entry name" value="2,3-Dihydroxybiphenyl 1,2-Dioxygenase, domain 1"/>
    <property type="match status" value="1"/>
</dbReference>
<organism evidence="2 3">
    <name type="scientific">Reticulibacter mediterranei</name>
    <dbReference type="NCBI Taxonomy" id="2778369"/>
    <lineage>
        <taxon>Bacteria</taxon>
        <taxon>Bacillati</taxon>
        <taxon>Chloroflexota</taxon>
        <taxon>Ktedonobacteria</taxon>
        <taxon>Ktedonobacterales</taxon>
        <taxon>Reticulibacteraceae</taxon>
        <taxon>Reticulibacter</taxon>
    </lineage>
</organism>
<feature type="domain" description="VOC" evidence="1">
    <location>
        <begin position="9"/>
        <end position="126"/>
    </location>
</feature>
<name>A0A8J3ISL8_9CHLR</name>
<dbReference type="InterPro" id="IPR029068">
    <property type="entry name" value="Glyas_Bleomycin-R_OHBP_Dase"/>
</dbReference>
<dbReference type="PROSITE" id="PS51819">
    <property type="entry name" value="VOC"/>
    <property type="match status" value="1"/>
</dbReference>
<evidence type="ECO:0000313" key="2">
    <source>
        <dbReference type="EMBL" id="GHO97790.1"/>
    </source>
</evidence>
<dbReference type="Proteomes" id="UP000597444">
    <property type="component" value="Unassembled WGS sequence"/>
</dbReference>
<dbReference type="Pfam" id="PF00903">
    <property type="entry name" value="Glyoxalase"/>
    <property type="match status" value="1"/>
</dbReference>
<protein>
    <submittedName>
        <fullName evidence="2">Glyoxalase</fullName>
    </submittedName>
</protein>
<gene>
    <name evidence="2" type="ORF">KSF_078380</name>
</gene>
<reference evidence="2" key="1">
    <citation type="submission" date="2020-10" db="EMBL/GenBank/DDBJ databases">
        <title>Taxonomic study of unclassified bacteria belonging to the class Ktedonobacteria.</title>
        <authorList>
            <person name="Yabe S."/>
            <person name="Wang C.M."/>
            <person name="Zheng Y."/>
            <person name="Sakai Y."/>
            <person name="Cavaletti L."/>
            <person name="Monciardini P."/>
            <person name="Donadio S."/>
        </authorList>
    </citation>
    <scope>NUCLEOTIDE SEQUENCE</scope>
    <source>
        <strain evidence="2">ID150040</strain>
    </source>
</reference>
<dbReference type="EMBL" id="BNJK01000002">
    <property type="protein sequence ID" value="GHO97790.1"/>
    <property type="molecule type" value="Genomic_DNA"/>
</dbReference>
<dbReference type="InterPro" id="IPR004360">
    <property type="entry name" value="Glyas_Fos-R_dOase_dom"/>
</dbReference>
<dbReference type="AlphaFoldDB" id="A0A8J3ISL8"/>
<evidence type="ECO:0000259" key="1">
    <source>
        <dbReference type="PROSITE" id="PS51819"/>
    </source>
</evidence>
<dbReference type="RefSeq" id="WP_220208572.1">
    <property type="nucleotide sequence ID" value="NZ_BNJK01000002.1"/>
</dbReference>
<dbReference type="SUPFAM" id="SSF54593">
    <property type="entry name" value="Glyoxalase/Bleomycin resistance protein/Dihydroxybiphenyl dioxygenase"/>
    <property type="match status" value="1"/>
</dbReference>
<dbReference type="InterPro" id="IPR037523">
    <property type="entry name" value="VOC_core"/>
</dbReference>
<accession>A0A8J3ISL8</accession>
<evidence type="ECO:0000313" key="3">
    <source>
        <dbReference type="Proteomes" id="UP000597444"/>
    </source>
</evidence>
<dbReference type="CDD" id="cd06587">
    <property type="entry name" value="VOC"/>
    <property type="match status" value="1"/>
</dbReference>
<comment type="caution">
    <text evidence="2">The sequence shown here is derived from an EMBL/GenBank/DDBJ whole genome shotgun (WGS) entry which is preliminary data.</text>
</comment>
<proteinExistence type="predicted"/>